<dbReference type="InterPro" id="IPR011527">
    <property type="entry name" value="ABC1_TM_dom"/>
</dbReference>
<feature type="transmembrane region" description="Helical" evidence="11">
    <location>
        <begin position="870"/>
        <end position="900"/>
    </location>
</feature>
<protein>
    <submittedName>
        <fullName evidence="14">Putative multidrug resistance protein</fullName>
    </submittedName>
</protein>
<evidence type="ECO:0000256" key="4">
    <source>
        <dbReference type="ARBA" id="ARBA00022692"/>
    </source>
</evidence>
<evidence type="ECO:0000256" key="7">
    <source>
        <dbReference type="ARBA" id="ARBA00022989"/>
    </source>
</evidence>
<dbReference type="OrthoDB" id="6500128at2759"/>
<feature type="transmembrane region" description="Helical" evidence="11">
    <location>
        <begin position="103"/>
        <end position="122"/>
    </location>
</feature>
<keyword evidence="15" id="KW-1185">Reference proteome</keyword>
<name>A0A6A5V894_9PLEO</name>
<evidence type="ECO:0000256" key="8">
    <source>
        <dbReference type="ARBA" id="ARBA00023136"/>
    </source>
</evidence>
<evidence type="ECO:0000256" key="2">
    <source>
        <dbReference type="ARBA" id="ARBA00022448"/>
    </source>
</evidence>
<dbReference type="SMART" id="SM00382">
    <property type="entry name" value="AAA"/>
    <property type="match status" value="2"/>
</dbReference>
<evidence type="ECO:0000256" key="10">
    <source>
        <dbReference type="SAM" id="MobiDB-lite"/>
    </source>
</evidence>
<feature type="transmembrane region" description="Helical" evidence="11">
    <location>
        <begin position="528"/>
        <end position="552"/>
    </location>
</feature>
<dbReference type="GO" id="GO:0016887">
    <property type="term" value="F:ATP hydrolysis activity"/>
    <property type="evidence" value="ECO:0007669"/>
    <property type="project" value="InterPro"/>
</dbReference>
<feature type="domain" description="ABC transporter" evidence="12">
    <location>
        <begin position="1198"/>
        <end position="1431"/>
    </location>
</feature>
<keyword evidence="6" id="KW-0067">ATP-binding</keyword>
<accession>A0A6A5V894</accession>
<dbReference type="Pfam" id="PF24357">
    <property type="entry name" value="TMD0_ABC"/>
    <property type="match status" value="1"/>
</dbReference>
<evidence type="ECO:0000256" key="3">
    <source>
        <dbReference type="ARBA" id="ARBA00022475"/>
    </source>
</evidence>
<feature type="transmembrane region" description="Helical" evidence="11">
    <location>
        <begin position="73"/>
        <end position="91"/>
    </location>
</feature>
<feature type="region of interest" description="Disordered" evidence="10">
    <location>
        <begin position="1174"/>
        <end position="1195"/>
    </location>
</feature>
<keyword evidence="2" id="KW-0813">Transport</keyword>
<reference evidence="14" key="1">
    <citation type="journal article" date="2020" name="Stud. Mycol.">
        <title>101 Dothideomycetes genomes: a test case for predicting lifestyles and emergence of pathogens.</title>
        <authorList>
            <person name="Haridas S."/>
            <person name="Albert R."/>
            <person name="Binder M."/>
            <person name="Bloem J."/>
            <person name="Labutti K."/>
            <person name="Salamov A."/>
            <person name="Andreopoulos B."/>
            <person name="Baker S."/>
            <person name="Barry K."/>
            <person name="Bills G."/>
            <person name="Bluhm B."/>
            <person name="Cannon C."/>
            <person name="Castanera R."/>
            <person name="Culley D."/>
            <person name="Daum C."/>
            <person name="Ezra D."/>
            <person name="Gonzalez J."/>
            <person name="Henrissat B."/>
            <person name="Kuo A."/>
            <person name="Liang C."/>
            <person name="Lipzen A."/>
            <person name="Lutzoni F."/>
            <person name="Magnuson J."/>
            <person name="Mondo S."/>
            <person name="Nolan M."/>
            <person name="Ohm R."/>
            <person name="Pangilinan J."/>
            <person name="Park H.-J."/>
            <person name="Ramirez L."/>
            <person name="Alfaro M."/>
            <person name="Sun H."/>
            <person name="Tritt A."/>
            <person name="Yoshinaga Y."/>
            <person name="Zwiers L.-H."/>
            <person name="Turgeon B."/>
            <person name="Goodwin S."/>
            <person name="Spatafora J."/>
            <person name="Crous P."/>
            <person name="Grigoriev I."/>
        </authorList>
    </citation>
    <scope>NUCLEOTIDE SEQUENCE</scope>
    <source>
        <strain evidence="14">CBS 107.79</strain>
    </source>
</reference>
<evidence type="ECO:0000256" key="6">
    <source>
        <dbReference type="ARBA" id="ARBA00022840"/>
    </source>
</evidence>
<evidence type="ECO:0000256" key="5">
    <source>
        <dbReference type="ARBA" id="ARBA00022741"/>
    </source>
</evidence>
<dbReference type="Proteomes" id="UP000800036">
    <property type="component" value="Unassembled WGS sequence"/>
</dbReference>
<feature type="transmembrane region" description="Helical" evidence="11">
    <location>
        <begin position="920"/>
        <end position="942"/>
    </location>
</feature>
<keyword evidence="5" id="KW-0547">Nucleotide-binding</keyword>
<dbReference type="InterPro" id="IPR003439">
    <property type="entry name" value="ABC_transporter-like_ATP-bd"/>
</dbReference>
<dbReference type="InterPro" id="IPR003593">
    <property type="entry name" value="AAA+_ATPase"/>
</dbReference>
<evidence type="ECO:0000256" key="1">
    <source>
        <dbReference type="ARBA" id="ARBA00004651"/>
    </source>
</evidence>
<dbReference type="CDD" id="cd18580">
    <property type="entry name" value="ABC_6TM_ABCC_D2"/>
    <property type="match status" value="1"/>
</dbReference>
<dbReference type="InterPro" id="IPR044726">
    <property type="entry name" value="ABCC_6TM_D2"/>
</dbReference>
<keyword evidence="3" id="KW-1003">Cell membrane</keyword>
<dbReference type="FunFam" id="3.40.50.300:FF:000838">
    <property type="entry name" value="ABC multidrug transporter (Eurofung)"/>
    <property type="match status" value="1"/>
</dbReference>
<dbReference type="InterPro" id="IPR017871">
    <property type="entry name" value="ABC_transporter-like_CS"/>
</dbReference>
<sequence>MNSSFGCYPDANDVFGPSVVGCRDGFDFTIAFEQYFYSLAPSVLLLLVAPWRLQILSRMHQKVNGNGLRLIKMSAIAVFAVLQLTLIILWATNSDPRAQKPSLAASVISFATTLVICALSALEHSKSLRPSFLLQGYLLLTIIFDAALLRTLWLIPSFNSSIRDVHIATMVIKSVILVLEAKEKRSYNKSKYRDISPEEYSGLYNQSVLWWLNRLIWQGARHVLRPRDLYPLTHNMTADALGPRFWSRWTKCDRTTGGQLLRELIKLLGSALFAPVMPRVALISFTLCQPLLLKRLLQFLTSEDQHVRIGYGLIGAYGVVYLGIGASSALYWHRHYRFLVMLRGTLITAIFRKATELNIAALDSSTSVTLMSTDVERIVRGLLDIHEFWANIIQVGICAWLIQIELGLACLVPIGVALIAFGITIWLSTFTTAFQMKWVTKIEERLGFTTSMLGAMRYIKLSGLAPKVGPLLERARVREVRAAGQFRLLSAVSVTLANVPLLISPVITFAVYTAIAVKHGTTLDATRLFTALSLLLLLSEPLFNVFGGLIDFMSAIGCLRRIDAFLTKPSRVDNRRILQSSAEQGTANSSEPEVACISIEDGYFGWAQDREPILKAVDITIPRGQFTLISSPVASGKSTLLKGILGEVPLAKGTIRLSRKDVAFCDQSAWLTNASLRNNIIGVSTFDADLYAAVIHCCDLASDLEQLPGGDQTIVGSKGFALSGGQKQRIGIARAAYARKELAIFDDVLSALDMATQNRIFQRLFGPKGLLRRLGTTAVLATHANRFLPHADHVIVLGEGKVLEQGPYMRLTMNKDLAEAETSEASSGQVFLDSEDNDELPSQYSPHEGKAQEVPLDKSRQLGDFQVYRYYFAALSWAVAAIFFVLQISWAFLSCFPTIWLKWWTDDNARHPNERNAYYIGVYTALQVVGLISSGLVTWWSFNIMAVNTGVKLHEILARAVMSAPMIFFSSTDSGSILTRFSQDIQLLDMSLPLALQVVVTNMLICIAQIGLIASASAWIVVSFPLLLATFYLVQKYYLRTSRQMRLLDLEQKAPLYTQFVETLDGLATVRAFSWQQNYINRNHELVDGSQKPFYLMYMIQRWLALVLDLIIGSLAVLVVGIAVALRDSVSPGFTGVSLTQIISFTAYLKLMIMFWTQMETSIGAVARIRQFNTDTPNENLPDENSEPSSQWPDEGRLRISNLSASYSEDAEKMTLSNINIVIEPGQKIGICGRTGSGKSSLMLTLFRLLDLKSGKIEIDGIDISKVLRDTVRSRLISIAEEPFYLPGTIRDNVDPYGRTTDEEMIEVLKKSMIWDTVLSKGGLDAELDSAMFSHGQRQLFGIARALLRRDYKVLVLDEATSSVDSETDKVIQDIIRAEFKHHTIISVAHRLETILDFDRIAVMDHGRVVEYDSPSALMANQSIHAPPLSLTHPPLLNHPHSGPHMLRLPHPSPSTLSALHDVQDVNHRGILVALAHPSTHPRRQLLVLKDVEKETANILQVAIPGELPERLPRCGDTVEVRVQRGGRIEIGFGGANALEIVAEDSEEVSAFFGGVIAEAGSASDLVACVDGEKKSEETPGVLLC</sequence>
<dbReference type="Gene3D" id="3.40.50.300">
    <property type="entry name" value="P-loop containing nucleotide triphosphate hydrolases"/>
    <property type="match status" value="2"/>
</dbReference>
<dbReference type="CDD" id="cd03244">
    <property type="entry name" value="ABCC_MRP_domain2"/>
    <property type="match status" value="1"/>
</dbReference>
<dbReference type="Gene3D" id="1.20.1560.10">
    <property type="entry name" value="ABC transporter type 1, transmembrane domain"/>
    <property type="match status" value="2"/>
</dbReference>
<evidence type="ECO:0000256" key="11">
    <source>
        <dbReference type="SAM" id="Phobius"/>
    </source>
</evidence>
<feature type="transmembrane region" description="Helical" evidence="11">
    <location>
        <begin position="1016"/>
        <end position="1034"/>
    </location>
</feature>
<dbReference type="SUPFAM" id="SSF52540">
    <property type="entry name" value="P-loop containing nucleoside triphosphate hydrolases"/>
    <property type="match status" value="2"/>
</dbReference>
<dbReference type="GO" id="GO:0140359">
    <property type="term" value="F:ABC-type transporter activity"/>
    <property type="evidence" value="ECO:0007669"/>
    <property type="project" value="InterPro"/>
</dbReference>
<gene>
    <name evidence="14" type="ORF">BU23DRAFT_590196</name>
</gene>
<dbReference type="PROSITE" id="PS50893">
    <property type="entry name" value="ABC_TRANSPORTER_2"/>
    <property type="match status" value="2"/>
</dbReference>
<feature type="domain" description="ABC transmembrane type-1" evidence="13">
    <location>
        <begin position="280"/>
        <end position="554"/>
    </location>
</feature>
<feature type="transmembrane region" description="Helical" evidence="11">
    <location>
        <begin position="35"/>
        <end position="53"/>
    </location>
</feature>
<evidence type="ECO:0000313" key="15">
    <source>
        <dbReference type="Proteomes" id="UP000800036"/>
    </source>
</evidence>
<keyword evidence="7 11" id="KW-1133">Transmembrane helix</keyword>
<organism evidence="14 15">
    <name type="scientific">Bimuria novae-zelandiae CBS 107.79</name>
    <dbReference type="NCBI Taxonomy" id="1447943"/>
    <lineage>
        <taxon>Eukaryota</taxon>
        <taxon>Fungi</taxon>
        <taxon>Dikarya</taxon>
        <taxon>Ascomycota</taxon>
        <taxon>Pezizomycotina</taxon>
        <taxon>Dothideomycetes</taxon>
        <taxon>Pleosporomycetidae</taxon>
        <taxon>Pleosporales</taxon>
        <taxon>Massarineae</taxon>
        <taxon>Didymosphaeriaceae</taxon>
        <taxon>Bimuria</taxon>
    </lineage>
</organism>
<evidence type="ECO:0000256" key="9">
    <source>
        <dbReference type="ARBA" id="ARBA00023180"/>
    </source>
</evidence>
<dbReference type="SUPFAM" id="SSF90123">
    <property type="entry name" value="ABC transporter transmembrane region"/>
    <property type="match status" value="2"/>
</dbReference>
<feature type="transmembrane region" description="Helical" evidence="11">
    <location>
        <begin position="312"/>
        <end position="333"/>
    </location>
</feature>
<feature type="domain" description="ABC transmembrane type-1" evidence="13">
    <location>
        <begin position="881"/>
        <end position="1161"/>
    </location>
</feature>
<dbReference type="CDD" id="cd18579">
    <property type="entry name" value="ABC_6TM_ABCC_D1"/>
    <property type="match status" value="1"/>
</dbReference>
<feature type="transmembrane region" description="Helical" evidence="11">
    <location>
        <begin position="488"/>
        <end position="516"/>
    </location>
</feature>
<dbReference type="PROSITE" id="PS50929">
    <property type="entry name" value="ABC_TM1F"/>
    <property type="match status" value="2"/>
</dbReference>
<feature type="transmembrane region" description="Helical" evidence="11">
    <location>
        <begin position="267"/>
        <end position="292"/>
    </location>
</feature>
<dbReference type="InterPro" id="IPR036640">
    <property type="entry name" value="ABC1_TM_sf"/>
</dbReference>
<dbReference type="EMBL" id="ML976688">
    <property type="protein sequence ID" value="KAF1972252.1"/>
    <property type="molecule type" value="Genomic_DNA"/>
</dbReference>
<feature type="transmembrane region" description="Helical" evidence="11">
    <location>
        <begin position="134"/>
        <end position="153"/>
    </location>
</feature>
<dbReference type="PROSITE" id="PS00211">
    <property type="entry name" value="ABC_TRANSPORTER_1"/>
    <property type="match status" value="2"/>
</dbReference>
<feature type="domain" description="ABC transporter" evidence="12">
    <location>
        <begin position="597"/>
        <end position="824"/>
    </location>
</feature>
<evidence type="ECO:0000259" key="12">
    <source>
        <dbReference type="PROSITE" id="PS50893"/>
    </source>
</evidence>
<dbReference type="GO" id="GO:0005886">
    <property type="term" value="C:plasma membrane"/>
    <property type="evidence" value="ECO:0007669"/>
    <property type="project" value="UniProtKB-SubCell"/>
</dbReference>
<dbReference type="GO" id="GO:0005524">
    <property type="term" value="F:ATP binding"/>
    <property type="evidence" value="ECO:0007669"/>
    <property type="project" value="UniProtKB-KW"/>
</dbReference>
<dbReference type="CDD" id="cd03250">
    <property type="entry name" value="ABCC_MRP_domain1"/>
    <property type="match status" value="1"/>
</dbReference>
<dbReference type="PANTHER" id="PTHR24223:SF399">
    <property type="entry name" value="ABC TRANSPORTER ATNG"/>
    <property type="match status" value="1"/>
</dbReference>
<dbReference type="InterPro" id="IPR027417">
    <property type="entry name" value="P-loop_NTPase"/>
</dbReference>
<dbReference type="Pfam" id="PF00664">
    <property type="entry name" value="ABC_membrane"/>
    <property type="match status" value="2"/>
</dbReference>
<keyword evidence="8 11" id="KW-0472">Membrane</keyword>
<feature type="transmembrane region" description="Helical" evidence="11">
    <location>
        <begin position="414"/>
        <end position="434"/>
    </location>
</feature>
<proteinExistence type="predicted"/>
<dbReference type="InterPro" id="IPR056227">
    <property type="entry name" value="TMD0_ABC"/>
</dbReference>
<dbReference type="FunFam" id="1.20.1560.10:FF:000055">
    <property type="entry name" value="ABC multidrug transporter (Eurofung)"/>
    <property type="match status" value="1"/>
</dbReference>
<dbReference type="PANTHER" id="PTHR24223">
    <property type="entry name" value="ATP-BINDING CASSETTE SUB-FAMILY C"/>
    <property type="match status" value="1"/>
</dbReference>
<dbReference type="FunFam" id="1.20.1560.10:FF:000066">
    <property type="entry name" value="ABC multidrug transporter (Eurofung)"/>
    <property type="match status" value="1"/>
</dbReference>
<comment type="subcellular location">
    <subcellularLocation>
        <location evidence="1">Cell membrane</location>
        <topology evidence="1">Multi-pass membrane protein</topology>
    </subcellularLocation>
</comment>
<evidence type="ECO:0000313" key="14">
    <source>
        <dbReference type="EMBL" id="KAF1972252.1"/>
    </source>
</evidence>
<evidence type="ECO:0000259" key="13">
    <source>
        <dbReference type="PROSITE" id="PS50929"/>
    </source>
</evidence>
<dbReference type="Pfam" id="PF00005">
    <property type="entry name" value="ABC_tran"/>
    <property type="match status" value="2"/>
</dbReference>
<feature type="transmembrane region" description="Helical" evidence="11">
    <location>
        <begin position="990"/>
        <end position="1010"/>
    </location>
</feature>
<dbReference type="InterPro" id="IPR044746">
    <property type="entry name" value="ABCC_6TM_D1"/>
</dbReference>
<feature type="transmembrane region" description="Helical" evidence="11">
    <location>
        <begin position="1103"/>
        <end position="1126"/>
    </location>
</feature>
<dbReference type="InterPro" id="IPR050173">
    <property type="entry name" value="ABC_transporter_C-like"/>
</dbReference>
<keyword evidence="9" id="KW-0325">Glycoprotein</keyword>
<keyword evidence="4 11" id="KW-0812">Transmembrane</keyword>